<evidence type="ECO:0000313" key="3">
    <source>
        <dbReference type="Proteomes" id="UP000177939"/>
    </source>
</evidence>
<keyword evidence="1" id="KW-0472">Membrane</keyword>
<reference evidence="2 3" key="1">
    <citation type="journal article" date="2016" name="Nat. Commun.">
        <title>Thousands of microbial genomes shed light on interconnected biogeochemical processes in an aquifer system.</title>
        <authorList>
            <person name="Anantharaman K."/>
            <person name="Brown C.T."/>
            <person name="Hug L.A."/>
            <person name="Sharon I."/>
            <person name="Castelle C.J."/>
            <person name="Probst A.J."/>
            <person name="Thomas B.C."/>
            <person name="Singh A."/>
            <person name="Wilkins M.J."/>
            <person name="Karaoz U."/>
            <person name="Brodie E.L."/>
            <person name="Williams K.H."/>
            <person name="Hubbard S.S."/>
            <person name="Banfield J.F."/>
        </authorList>
    </citation>
    <scope>NUCLEOTIDE SEQUENCE [LARGE SCALE GENOMIC DNA]</scope>
</reference>
<evidence type="ECO:0000313" key="2">
    <source>
        <dbReference type="EMBL" id="OGF40461.1"/>
    </source>
</evidence>
<dbReference type="Proteomes" id="UP000177939">
    <property type="component" value="Unassembled WGS sequence"/>
</dbReference>
<dbReference type="AlphaFoldDB" id="A0A1F5TPL2"/>
<organism evidence="2 3">
    <name type="scientific">Candidatus Falkowbacteria bacterium RIFOXYC2_FULL_47_12</name>
    <dbReference type="NCBI Taxonomy" id="1798004"/>
    <lineage>
        <taxon>Bacteria</taxon>
        <taxon>Candidatus Falkowiibacteriota</taxon>
    </lineage>
</organism>
<comment type="caution">
    <text evidence="2">The sequence shown here is derived from an EMBL/GenBank/DDBJ whole genome shotgun (WGS) entry which is preliminary data.</text>
</comment>
<evidence type="ECO:0000256" key="1">
    <source>
        <dbReference type="SAM" id="Phobius"/>
    </source>
</evidence>
<dbReference type="PROSITE" id="PS51257">
    <property type="entry name" value="PROKAR_LIPOPROTEIN"/>
    <property type="match status" value="1"/>
</dbReference>
<gene>
    <name evidence="2" type="ORF">A2477_01940</name>
</gene>
<keyword evidence="1" id="KW-1133">Transmembrane helix</keyword>
<sequence length="152" mass="15314">MAKESKTIIFIICVVFIALAGWLASGCFSYRRAVAAAGGFPFQVGLVNAVIVPCVLTPIGECVGHPLCAGVPGACAAYSGVSGTPAGGMGSQILLRNDVIARIGLVSGASYIGGGTSPLFMHYSASIGGVSLTVSERVNSAINFIIAGFEGE</sequence>
<proteinExistence type="predicted"/>
<feature type="transmembrane region" description="Helical" evidence="1">
    <location>
        <begin position="7"/>
        <end position="24"/>
    </location>
</feature>
<protein>
    <submittedName>
        <fullName evidence="2">Uncharacterized protein</fullName>
    </submittedName>
</protein>
<accession>A0A1F5TPL2</accession>
<dbReference type="EMBL" id="MFGL01000024">
    <property type="protein sequence ID" value="OGF40461.1"/>
    <property type="molecule type" value="Genomic_DNA"/>
</dbReference>
<keyword evidence="1" id="KW-0812">Transmembrane</keyword>
<name>A0A1F5TPL2_9BACT</name>